<accession>A0A395MT47</accession>
<keyword evidence="3 9" id="KW-0479">Metal-binding</keyword>
<comment type="PTM">
    <text evidence="8 9">Topaquinone (TPQ) is generated by copper-dependent autoxidation of a specific tyrosyl residue.</text>
</comment>
<proteinExistence type="inferred from homology"/>
<dbReference type="STRING" id="2594813.A0A395MT47"/>
<evidence type="ECO:0000256" key="5">
    <source>
        <dbReference type="ARBA" id="ARBA00023002"/>
    </source>
</evidence>
<evidence type="ECO:0000256" key="7">
    <source>
        <dbReference type="PIRSR" id="PIRSR600269-50"/>
    </source>
</evidence>
<evidence type="ECO:0000256" key="4">
    <source>
        <dbReference type="ARBA" id="ARBA00022772"/>
    </source>
</evidence>
<dbReference type="InterPro" id="IPR015798">
    <property type="entry name" value="Cu_amine_oxidase_C"/>
</dbReference>
<dbReference type="SUPFAM" id="SSF54416">
    <property type="entry name" value="Amine oxidase N-terminal region"/>
    <property type="match status" value="2"/>
</dbReference>
<dbReference type="InterPro" id="IPR016182">
    <property type="entry name" value="Cu_amine_oxidase_N-reg"/>
</dbReference>
<comment type="cofactor">
    <cofactor evidence="1">
        <name>Cu cation</name>
        <dbReference type="ChEBI" id="CHEBI:23378"/>
    </cofactor>
</comment>
<comment type="cofactor">
    <cofactor evidence="9">
        <name>Cu cation</name>
        <dbReference type="ChEBI" id="CHEBI:23378"/>
    </cofactor>
    <text evidence="9">Contains 1 topaquinone per subunit.</text>
</comment>
<organism evidence="11 12">
    <name type="scientific">Fusarium flagelliforme</name>
    <dbReference type="NCBI Taxonomy" id="2675880"/>
    <lineage>
        <taxon>Eukaryota</taxon>
        <taxon>Fungi</taxon>
        <taxon>Dikarya</taxon>
        <taxon>Ascomycota</taxon>
        <taxon>Pezizomycotina</taxon>
        <taxon>Sordariomycetes</taxon>
        <taxon>Hypocreomycetidae</taxon>
        <taxon>Hypocreales</taxon>
        <taxon>Nectriaceae</taxon>
        <taxon>Fusarium</taxon>
        <taxon>Fusarium incarnatum-equiseti species complex</taxon>
    </lineage>
</organism>
<dbReference type="OrthoDB" id="5379943at2759"/>
<evidence type="ECO:0000256" key="3">
    <source>
        <dbReference type="ARBA" id="ARBA00022723"/>
    </source>
</evidence>
<dbReference type="PANTHER" id="PTHR10638">
    <property type="entry name" value="COPPER AMINE OXIDASE"/>
    <property type="match status" value="1"/>
</dbReference>
<comment type="caution">
    <text evidence="11">The sequence shown here is derived from an EMBL/GenBank/DDBJ whole genome shotgun (WGS) entry which is preliminary data.</text>
</comment>
<dbReference type="GO" id="GO:0048038">
    <property type="term" value="F:quinone binding"/>
    <property type="evidence" value="ECO:0007669"/>
    <property type="project" value="InterPro"/>
</dbReference>
<dbReference type="SUPFAM" id="SSF49998">
    <property type="entry name" value="Amine oxidase catalytic domain"/>
    <property type="match status" value="1"/>
</dbReference>
<keyword evidence="6 9" id="KW-0186">Copper</keyword>
<dbReference type="InterPro" id="IPR036460">
    <property type="entry name" value="Cu_amine_oxidase_C_sf"/>
</dbReference>
<dbReference type="AlphaFoldDB" id="A0A395MT47"/>
<gene>
    <name evidence="11" type="ORF">FIE12Z_4693</name>
</gene>
<dbReference type="InterPro" id="IPR000269">
    <property type="entry name" value="Cu_amine_oxidase"/>
</dbReference>
<dbReference type="Pfam" id="PF01179">
    <property type="entry name" value="Cu_amine_oxid"/>
    <property type="match status" value="1"/>
</dbReference>
<feature type="modified residue" description="2',4',5'-topaquinone" evidence="8">
    <location>
        <position position="410"/>
    </location>
</feature>
<dbReference type="GO" id="GO:0009308">
    <property type="term" value="P:amine metabolic process"/>
    <property type="evidence" value="ECO:0007669"/>
    <property type="project" value="UniProtKB-UniRule"/>
</dbReference>
<keyword evidence="4 7" id="KW-0801">TPQ</keyword>
<reference evidence="11 12" key="1">
    <citation type="journal article" date="2018" name="PLoS Pathog.">
        <title>Evolution of structural diversity of trichothecenes, a family of toxins produced by plant pathogenic and entomopathogenic fungi.</title>
        <authorList>
            <person name="Proctor R.H."/>
            <person name="McCormick S.P."/>
            <person name="Kim H.S."/>
            <person name="Cardoza R.E."/>
            <person name="Stanley A.M."/>
            <person name="Lindo L."/>
            <person name="Kelly A."/>
            <person name="Brown D.W."/>
            <person name="Lee T."/>
            <person name="Vaughan M.M."/>
            <person name="Alexander N.J."/>
            <person name="Busman M."/>
            <person name="Gutierrez S."/>
        </authorList>
    </citation>
    <scope>NUCLEOTIDE SEQUENCE [LARGE SCALE GENOMIC DNA]</scope>
    <source>
        <strain evidence="11 12">NRRL 13405</strain>
    </source>
</reference>
<dbReference type="PROSITE" id="PS01164">
    <property type="entry name" value="COPPER_AMINE_OXID_1"/>
    <property type="match status" value="1"/>
</dbReference>
<dbReference type="GO" id="GO:0008131">
    <property type="term" value="F:primary methylamine oxidase activity"/>
    <property type="evidence" value="ECO:0007669"/>
    <property type="project" value="InterPro"/>
</dbReference>
<feature type="active site" description="Proton acceptor" evidence="7">
    <location>
        <position position="326"/>
    </location>
</feature>
<evidence type="ECO:0000256" key="1">
    <source>
        <dbReference type="ARBA" id="ARBA00001935"/>
    </source>
</evidence>
<protein>
    <recommendedName>
        <fullName evidence="9">Amine oxidase</fullName>
        <ecNumber evidence="9">1.4.3.-</ecNumber>
    </recommendedName>
</protein>
<dbReference type="PANTHER" id="PTHR10638:SF91">
    <property type="entry name" value="AMINE OXIDASE"/>
    <property type="match status" value="1"/>
</dbReference>
<name>A0A395MT47_9HYPO</name>
<comment type="similarity">
    <text evidence="2 9">Belongs to the copper/topaquinone oxidase family.</text>
</comment>
<evidence type="ECO:0000313" key="12">
    <source>
        <dbReference type="Proteomes" id="UP000265631"/>
    </source>
</evidence>
<evidence type="ECO:0000256" key="8">
    <source>
        <dbReference type="PIRSR" id="PIRSR600269-51"/>
    </source>
</evidence>
<dbReference type="EMBL" id="PXXK01000121">
    <property type="protein sequence ID" value="RFN51052.1"/>
    <property type="molecule type" value="Genomic_DNA"/>
</dbReference>
<dbReference type="Gene3D" id="3.10.450.40">
    <property type="match status" value="2"/>
</dbReference>
<evidence type="ECO:0000259" key="10">
    <source>
        <dbReference type="Pfam" id="PF01179"/>
    </source>
</evidence>
<evidence type="ECO:0000313" key="11">
    <source>
        <dbReference type="EMBL" id="RFN51052.1"/>
    </source>
</evidence>
<evidence type="ECO:0000256" key="9">
    <source>
        <dbReference type="RuleBase" id="RU000672"/>
    </source>
</evidence>
<dbReference type="Proteomes" id="UP000265631">
    <property type="component" value="Unassembled WGS sequence"/>
</dbReference>
<sequence length="748" mass="83023">MAPSKLHPLAQLSQDEFILARNCVLKHHESGTSLFFRSIQLQEPGKEDLVPFLIAEHDGSLTESTPRPARCAQVEYDIIADTRDYTRTIVNVDRGEVVSKDVLEKNAHPNMATYEVETFQDACVESQLFKDAMSEFTLPEGFAVCIDPWPYGGTFDDGYPSRYMQGLVFGKNVSNNNPDSNHYAYPIPIIPVMDMETKVIIRVDRLATGSSDDDFEAKERGESPTKLFQNSHAAEYVPELLDRPLREGLKPLNVTQPEGASFTISSDGLVEWQKWRFRLSFTPREGAVLHDICYENRSILYRLSYSELTVPYSDPRPPFHRKHAFDLGDGGVGRAANNLQLGCDCLGAIHYVDSYLASPEGMPTPAKSVICLHEQDNGVLWKHTNFRTNRAVVTRMRELVVQFIVTLANYEYIFAYKLDLAGNITIETRATGVVSVVGIDEGKTSRYGNVVAPGVLAQNHQHIFSVRIDPAVDSYSGEDAQVIVEESVGRPIDPKTNPRGNLYEVERKKVSKASWTDAEPRLNRLIKLEHASKRNAMSGRPVAYKLIPPATQMLLADAESVAAARAPFAQHNVWFTGYRDGELWAAGEFTNQSKEEVGGVSDMVKRGDWFTDEDGVEATNGDSEDHKKGRRSSPVVWVSFGLTHNPRVEDWPVMPVETHQIHLRPADFFTSNPALDVPSTKNESSVLVSCCDKIKATEQVKKPLVQENPVSHLQGGGNGIEARIAGAHVDDGVKARGKGCIALDDLVG</sequence>
<dbReference type="Gene3D" id="2.70.98.20">
    <property type="entry name" value="Copper amine oxidase, catalytic domain"/>
    <property type="match status" value="1"/>
</dbReference>
<evidence type="ECO:0000256" key="6">
    <source>
        <dbReference type="ARBA" id="ARBA00023008"/>
    </source>
</evidence>
<dbReference type="EC" id="1.4.3.-" evidence="9"/>
<feature type="domain" description="Copper amine oxidase catalytic" evidence="10">
    <location>
        <begin position="252"/>
        <end position="675"/>
    </location>
</feature>
<dbReference type="GO" id="GO:0005507">
    <property type="term" value="F:copper ion binding"/>
    <property type="evidence" value="ECO:0007669"/>
    <property type="project" value="InterPro"/>
</dbReference>
<keyword evidence="5 9" id="KW-0560">Oxidoreductase</keyword>
<dbReference type="InterPro" id="IPR049948">
    <property type="entry name" value="Cu_Am_ox_TPQ-bd"/>
</dbReference>
<evidence type="ECO:0000256" key="2">
    <source>
        <dbReference type="ARBA" id="ARBA00007983"/>
    </source>
</evidence>
<feature type="active site" description="Schiff-base intermediate with substrate; via topaquinone" evidence="7">
    <location>
        <position position="410"/>
    </location>
</feature>
<keyword evidence="12" id="KW-1185">Reference proteome</keyword>